<accession>A0A382JED1</accession>
<dbReference type="AlphaFoldDB" id="A0A382JED1"/>
<sequence>MVNLTGANMKTLSLSIVLTLFFTSTIWAQGPDGATQRKVLRTAQLVLEEIQNSPDRKIPAGLISNY</sequence>
<dbReference type="EMBL" id="UINC01073829">
    <property type="protein sequence ID" value="SVC10510.1"/>
    <property type="molecule type" value="Genomic_DNA"/>
</dbReference>
<organism evidence="1">
    <name type="scientific">marine metagenome</name>
    <dbReference type="NCBI Taxonomy" id="408172"/>
    <lineage>
        <taxon>unclassified sequences</taxon>
        <taxon>metagenomes</taxon>
        <taxon>ecological metagenomes</taxon>
    </lineage>
</organism>
<protein>
    <submittedName>
        <fullName evidence="1">Uncharacterized protein</fullName>
    </submittedName>
</protein>
<name>A0A382JED1_9ZZZZ</name>
<evidence type="ECO:0000313" key="1">
    <source>
        <dbReference type="EMBL" id="SVC10510.1"/>
    </source>
</evidence>
<reference evidence="1" key="1">
    <citation type="submission" date="2018-05" db="EMBL/GenBank/DDBJ databases">
        <authorList>
            <person name="Lanie J.A."/>
            <person name="Ng W.-L."/>
            <person name="Kazmierczak K.M."/>
            <person name="Andrzejewski T.M."/>
            <person name="Davidsen T.M."/>
            <person name="Wayne K.J."/>
            <person name="Tettelin H."/>
            <person name="Glass J.I."/>
            <person name="Rusch D."/>
            <person name="Podicherti R."/>
            <person name="Tsui H.-C.T."/>
            <person name="Winkler M.E."/>
        </authorList>
    </citation>
    <scope>NUCLEOTIDE SEQUENCE</scope>
</reference>
<feature type="non-terminal residue" evidence="1">
    <location>
        <position position="66"/>
    </location>
</feature>
<proteinExistence type="predicted"/>
<gene>
    <name evidence="1" type="ORF">METZ01_LOCUS263364</name>
</gene>